<feature type="transmembrane region" description="Helical" evidence="2">
    <location>
        <begin position="106"/>
        <end position="123"/>
    </location>
</feature>
<proteinExistence type="predicted"/>
<reference evidence="3 4" key="1">
    <citation type="submission" date="2022-06" db="EMBL/GenBank/DDBJ databases">
        <title>Sequencing the genomes of 1000 actinobacteria strains.</title>
        <authorList>
            <person name="Klenk H.-P."/>
        </authorList>
    </citation>
    <scope>NUCLEOTIDE SEQUENCE [LARGE SCALE GENOMIC DNA]</scope>
    <source>
        <strain evidence="3 4">DSM 41656</strain>
    </source>
</reference>
<protein>
    <recommendedName>
        <fullName evidence="5">DUF2637 domain-containing protein</fullName>
    </recommendedName>
</protein>
<evidence type="ECO:0008006" key="5">
    <source>
        <dbReference type="Google" id="ProtNLM"/>
    </source>
</evidence>
<gene>
    <name evidence="3" type="ORF">FHR36_007337</name>
</gene>
<sequence>MTRAKLSRIHLFLIALVAIAGATIAGIGFLGSYTAVRQLAVEQGFGSFSKIFPIGVDLGIIALLALDLLLSWLRIPFFLLRQTAWLLTAATIAWNAASAWPHPLGVGMHAVIPVLFIVIAEAARHAISRLAKLTDTRHMESVRLMRWVLSPIPTFAMWRRMKLWEIRSVDEAVRLEQMRLAYGMLLEDAFGKDWAKTAPRSAVLPLRLAKLGVPIYSTASQGLAAAGLSDSAFGGLFTSPELEVGQSAGRGAVESHTSAVPPHALDRSRSTLVPAQGEPARVAGLDESSSPDNSNPGSDVTEGLMLAELDRAADTELSKAVADSPLEPSPGSEAATLEEPTAVSVPLSEETQSREDQLYGYYRHYVEQRGQLPEKHLFADFIYREFGQTGQSGAGPVSVQSLRRYWGNLETRYQEERGTSRHLEDVTT</sequence>
<keyword evidence="2" id="KW-0812">Transmembrane</keyword>
<keyword evidence="2" id="KW-1133">Transmembrane helix</keyword>
<feature type="transmembrane region" description="Helical" evidence="2">
    <location>
        <begin position="12"/>
        <end position="31"/>
    </location>
</feature>
<name>A0ABT1J9L6_9ACTN</name>
<dbReference type="PANTHER" id="PTHR23242:SF9">
    <property type="entry name" value="TRANSCRIPTION FACTOR HOXA13"/>
    <property type="match status" value="1"/>
</dbReference>
<dbReference type="InterPro" id="IPR021235">
    <property type="entry name" value="DUF2637"/>
</dbReference>
<evidence type="ECO:0000256" key="1">
    <source>
        <dbReference type="SAM" id="MobiDB-lite"/>
    </source>
</evidence>
<keyword evidence="2" id="KW-0472">Membrane</keyword>
<dbReference type="Proteomes" id="UP001206483">
    <property type="component" value="Unassembled WGS sequence"/>
</dbReference>
<accession>A0ABT1J9L6</accession>
<dbReference type="Pfam" id="PF10935">
    <property type="entry name" value="DUF2637"/>
    <property type="match status" value="1"/>
</dbReference>
<feature type="transmembrane region" description="Helical" evidence="2">
    <location>
        <begin position="51"/>
        <end position="72"/>
    </location>
</feature>
<dbReference type="PANTHER" id="PTHR23242">
    <property type="entry name" value="TRANSCRIPTION FACTOR HOXA13"/>
    <property type="match status" value="1"/>
</dbReference>
<evidence type="ECO:0000256" key="2">
    <source>
        <dbReference type="SAM" id="Phobius"/>
    </source>
</evidence>
<feature type="transmembrane region" description="Helical" evidence="2">
    <location>
        <begin position="84"/>
        <end position="100"/>
    </location>
</feature>
<keyword evidence="4" id="KW-1185">Reference proteome</keyword>
<feature type="compositionally biased region" description="Low complexity" evidence="1">
    <location>
        <begin position="288"/>
        <end position="299"/>
    </location>
</feature>
<organism evidence="3 4">
    <name type="scientific">Kitasatospora paracochleata</name>
    <dbReference type="NCBI Taxonomy" id="58354"/>
    <lineage>
        <taxon>Bacteria</taxon>
        <taxon>Bacillati</taxon>
        <taxon>Actinomycetota</taxon>
        <taxon>Actinomycetes</taxon>
        <taxon>Kitasatosporales</taxon>
        <taxon>Streptomycetaceae</taxon>
        <taxon>Kitasatospora</taxon>
    </lineage>
</organism>
<dbReference type="EMBL" id="JAMZDX010000008">
    <property type="protein sequence ID" value="MCP2314138.1"/>
    <property type="molecule type" value="Genomic_DNA"/>
</dbReference>
<feature type="region of interest" description="Disordered" evidence="1">
    <location>
        <begin position="247"/>
        <end position="301"/>
    </location>
</feature>
<comment type="caution">
    <text evidence="3">The sequence shown here is derived from an EMBL/GenBank/DDBJ whole genome shotgun (WGS) entry which is preliminary data.</text>
</comment>
<feature type="region of interest" description="Disordered" evidence="1">
    <location>
        <begin position="316"/>
        <end position="352"/>
    </location>
</feature>
<evidence type="ECO:0000313" key="3">
    <source>
        <dbReference type="EMBL" id="MCP2314138.1"/>
    </source>
</evidence>
<evidence type="ECO:0000313" key="4">
    <source>
        <dbReference type="Proteomes" id="UP001206483"/>
    </source>
</evidence>
<dbReference type="RefSeq" id="WP_407660889.1">
    <property type="nucleotide sequence ID" value="NZ_BAAAUB010000007.1"/>
</dbReference>